<dbReference type="Gene3D" id="3.40.980.10">
    <property type="entry name" value="MoaB/Mog-like domain"/>
    <property type="match status" value="1"/>
</dbReference>
<dbReference type="InterPro" id="IPR036425">
    <property type="entry name" value="MoaB/Mog-like_dom_sf"/>
</dbReference>
<dbReference type="InterPro" id="IPR001453">
    <property type="entry name" value="MoaB/Mog_dom"/>
</dbReference>
<comment type="function">
    <text evidence="1 10">Catalyzes the insertion of molybdate into adenylated molybdopterin with the concomitant release of AMP.</text>
</comment>
<organism evidence="12 13">
    <name type="scientific">Acetoanaerobium pronyense</name>
    <dbReference type="NCBI Taxonomy" id="1482736"/>
    <lineage>
        <taxon>Bacteria</taxon>
        <taxon>Bacillati</taxon>
        <taxon>Bacillota</taxon>
        <taxon>Clostridia</taxon>
        <taxon>Peptostreptococcales</taxon>
        <taxon>Filifactoraceae</taxon>
        <taxon>Acetoanaerobium</taxon>
    </lineage>
</organism>
<keyword evidence="10" id="KW-0479">Metal-binding</keyword>
<evidence type="ECO:0000256" key="8">
    <source>
        <dbReference type="ARBA" id="ARBA00023150"/>
    </source>
</evidence>
<evidence type="ECO:0000256" key="6">
    <source>
        <dbReference type="ARBA" id="ARBA00021108"/>
    </source>
</evidence>
<comment type="pathway">
    <text evidence="3 10">Cofactor biosynthesis; molybdopterin biosynthesis.</text>
</comment>
<dbReference type="PROSITE" id="PS01079">
    <property type="entry name" value="MOCF_BIOSYNTHESIS_2"/>
    <property type="match status" value="1"/>
</dbReference>
<dbReference type="Gene3D" id="3.40.190.10">
    <property type="entry name" value="Periplasmic binding protein-like II"/>
    <property type="match status" value="1"/>
</dbReference>
<evidence type="ECO:0000256" key="5">
    <source>
        <dbReference type="ARBA" id="ARBA00013269"/>
    </source>
</evidence>
<dbReference type="PANTHER" id="PTHR10192:SF16">
    <property type="entry name" value="MOLYBDOPTERIN MOLYBDENUMTRANSFERASE"/>
    <property type="match status" value="1"/>
</dbReference>
<dbReference type="InterPro" id="IPR036135">
    <property type="entry name" value="MoeA_linker/N_sf"/>
</dbReference>
<evidence type="ECO:0000256" key="3">
    <source>
        <dbReference type="ARBA" id="ARBA00005046"/>
    </source>
</evidence>
<dbReference type="RefSeq" id="WP_209659209.1">
    <property type="nucleotide sequence ID" value="NZ_JAGGLI010000004.1"/>
</dbReference>
<dbReference type="EMBL" id="JAGGLI010000004">
    <property type="protein sequence ID" value="MBP2026823.1"/>
    <property type="molecule type" value="Genomic_DNA"/>
</dbReference>
<dbReference type="PANTHER" id="PTHR10192">
    <property type="entry name" value="MOLYBDOPTERIN BIOSYNTHESIS PROTEIN"/>
    <property type="match status" value="1"/>
</dbReference>
<evidence type="ECO:0000256" key="10">
    <source>
        <dbReference type="RuleBase" id="RU365090"/>
    </source>
</evidence>
<dbReference type="CDD" id="cd00887">
    <property type="entry name" value="MoeA"/>
    <property type="match status" value="1"/>
</dbReference>
<dbReference type="Pfam" id="PF12727">
    <property type="entry name" value="PBP_like"/>
    <property type="match status" value="1"/>
</dbReference>
<keyword evidence="10" id="KW-0808">Transferase</keyword>
<comment type="function">
    <text evidence="2">May be involved in the biosynthesis of molybdopterin.</text>
</comment>
<sequence length="633" mass="70021">MTKNQRNIYIGNSDPSIALETYKSILKLLPSSEKVDIKEALDRISFCPIYSKKSSPYYHAAAMDGIALNHKITKGASEVNPIVLKKSVDFDYVNTGNPIKAPYDSVIMIEDVIESDDEHISIISPSKPFDHIRPVGEDIVANEMIIPSAKRINPFDMASMIQGGVQEIEVVKKPKISIIPTGKEIISNPQEIGKGKIMDSNSILFSALITKLGGNPLIKNIIRDDLQELKNTIIEASQSSDIVIVNAGSSAGTEDYTLKAIESVGEVHCHGVALKPGKPTILGIINQKPVIGIPGYPVSAFVAFDEFVRPLLESLLNIESQKIKYIEGILSKRITSSLKHKEIVRVQVGRVDDKTIVTPLQRGAGITMSLVKADGIIEVPRNVEGIEKGQVVKVRLLKDLGDIDRKIVSIGSHDLIMDILSDMIPLSSNNSGSLGGILSLKTNECHIAPSHLLDEETGLYNISYLNKYLGEDWAVLKSIKRLQGLIVKKGNPKNITEIKDLTREDIKFVNRQRGAGTRVLLDYKLKDLNINKSSIYGYERELTTHMAVAAEVLEDGADVAMGVYSAAKAMDLDFIEIGYEEYDFVMKKYFIEDYRFSEILKAISSKDFKEKLEKLGGYKVDEPKIIRSGDYDD</sequence>
<dbReference type="Pfam" id="PF03454">
    <property type="entry name" value="MoeA_C"/>
    <property type="match status" value="1"/>
</dbReference>
<comment type="cofactor">
    <cofactor evidence="10">
        <name>Mg(2+)</name>
        <dbReference type="ChEBI" id="CHEBI:18420"/>
    </cofactor>
</comment>
<proteinExistence type="inferred from homology"/>
<dbReference type="InterPro" id="IPR038987">
    <property type="entry name" value="MoeA-like"/>
</dbReference>
<evidence type="ECO:0000256" key="2">
    <source>
        <dbReference type="ARBA" id="ARBA00003487"/>
    </source>
</evidence>
<comment type="caution">
    <text evidence="12">The sequence shown here is derived from an EMBL/GenBank/DDBJ whole genome shotgun (WGS) entry which is preliminary data.</text>
</comment>
<name>A0ABS4KGB5_9FIRM</name>
<dbReference type="SUPFAM" id="SSF63882">
    <property type="entry name" value="MoeA N-terminal region -like"/>
    <property type="match status" value="1"/>
</dbReference>
<gene>
    <name evidence="12" type="ORF">J2Z35_000614</name>
</gene>
<keyword evidence="8 10" id="KW-0501">Molybdenum cofactor biosynthesis</keyword>
<keyword evidence="7 10" id="KW-0500">Molybdenum</keyword>
<dbReference type="Gene3D" id="3.90.105.10">
    <property type="entry name" value="Molybdopterin biosynthesis moea protein, domain 2"/>
    <property type="match status" value="1"/>
</dbReference>
<feature type="domain" description="MoaB/Mog" evidence="11">
    <location>
        <begin position="177"/>
        <end position="314"/>
    </location>
</feature>
<dbReference type="NCBIfam" id="TIGR00177">
    <property type="entry name" value="molyb_syn"/>
    <property type="match status" value="1"/>
</dbReference>
<keyword evidence="10" id="KW-0460">Magnesium</keyword>
<dbReference type="InterPro" id="IPR036688">
    <property type="entry name" value="MoeA_C_domain_IV_sf"/>
</dbReference>
<dbReference type="NCBIfam" id="NF011068">
    <property type="entry name" value="PRK14498.1"/>
    <property type="match status" value="1"/>
</dbReference>
<dbReference type="InterPro" id="IPR005111">
    <property type="entry name" value="MoeA_C_domain_IV"/>
</dbReference>
<dbReference type="SUPFAM" id="SSF63867">
    <property type="entry name" value="MoeA C-terminal domain-like"/>
    <property type="match status" value="1"/>
</dbReference>
<evidence type="ECO:0000313" key="13">
    <source>
        <dbReference type="Proteomes" id="UP001314903"/>
    </source>
</evidence>
<evidence type="ECO:0000256" key="9">
    <source>
        <dbReference type="ARBA" id="ARBA00047317"/>
    </source>
</evidence>
<dbReference type="InterPro" id="IPR024370">
    <property type="entry name" value="PBP_domain"/>
</dbReference>
<reference evidence="12 13" key="1">
    <citation type="submission" date="2021-03" db="EMBL/GenBank/DDBJ databases">
        <title>Genomic Encyclopedia of Type Strains, Phase IV (KMG-IV): sequencing the most valuable type-strain genomes for metagenomic binning, comparative biology and taxonomic classification.</title>
        <authorList>
            <person name="Goeker M."/>
        </authorList>
    </citation>
    <scope>NUCLEOTIDE SEQUENCE [LARGE SCALE GENOMIC DNA]</scope>
    <source>
        <strain evidence="12 13">DSM 27512</strain>
    </source>
</reference>
<dbReference type="InterPro" id="IPR005110">
    <property type="entry name" value="MoeA_linker/N"/>
</dbReference>
<dbReference type="Gene3D" id="2.40.340.10">
    <property type="entry name" value="MoeA, C-terminal, domain IV"/>
    <property type="match status" value="1"/>
</dbReference>
<accession>A0ABS4KGB5</accession>
<dbReference type="Proteomes" id="UP001314903">
    <property type="component" value="Unassembled WGS sequence"/>
</dbReference>
<evidence type="ECO:0000259" key="11">
    <source>
        <dbReference type="SMART" id="SM00852"/>
    </source>
</evidence>
<dbReference type="InterPro" id="IPR008284">
    <property type="entry name" value="MoCF_biosynth_CS"/>
</dbReference>
<dbReference type="SMART" id="SM00852">
    <property type="entry name" value="MoCF_biosynth"/>
    <property type="match status" value="1"/>
</dbReference>
<evidence type="ECO:0000256" key="4">
    <source>
        <dbReference type="ARBA" id="ARBA00010763"/>
    </source>
</evidence>
<evidence type="ECO:0000256" key="7">
    <source>
        <dbReference type="ARBA" id="ARBA00022505"/>
    </source>
</evidence>
<dbReference type="Pfam" id="PF03453">
    <property type="entry name" value="MoeA_N"/>
    <property type="match status" value="1"/>
</dbReference>
<evidence type="ECO:0000256" key="1">
    <source>
        <dbReference type="ARBA" id="ARBA00002901"/>
    </source>
</evidence>
<protein>
    <recommendedName>
        <fullName evidence="6 10">Molybdopterin molybdenumtransferase</fullName>
        <ecNumber evidence="5 10">2.10.1.1</ecNumber>
    </recommendedName>
</protein>
<dbReference type="SUPFAM" id="SSF53218">
    <property type="entry name" value="Molybdenum cofactor biosynthesis proteins"/>
    <property type="match status" value="1"/>
</dbReference>
<dbReference type="SUPFAM" id="SSF53850">
    <property type="entry name" value="Periplasmic binding protein-like II"/>
    <property type="match status" value="1"/>
</dbReference>
<dbReference type="EC" id="2.10.1.1" evidence="5 10"/>
<comment type="catalytic activity">
    <reaction evidence="9">
        <text>adenylyl-molybdopterin + molybdate = Mo-molybdopterin + AMP + H(+)</text>
        <dbReference type="Rhea" id="RHEA:35047"/>
        <dbReference type="ChEBI" id="CHEBI:15378"/>
        <dbReference type="ChEBI" id="CHEBI:36264"/>
        <dbReference type="ChEBI" id="CHEBI:62727"/>
        <dbReference type="ChEBI" id="CHEBI:71302"/>
        <dbReference type="ChEBI" id="CHEBI:456215"/>
        <dbReference type="EC" id="2.10.1.1"/>
    </reaction>
</comment>
<dbReference type="Pfam" id="PF00994">
    <property type="entry name" value="MoCF_biosynth"/>
    <property type="match status" value="1"/>
</dbReference>
<comment type="similarity">
    <text evidence="4 10">Belongs to the MoeA family.</text>
</comment>
<evidence type="ECO:0000313" key="12">
    <source>
        <dbReference type="EMBL" id="MBP2026823.1"/>
    </source>
</evidence>
<keyword evidence="13" id="KW-1185">Reference proteome</keyword>
<dbReference type="Gene3D" id="2.170.190.11">
    <property type="entry name" value="Molybdopterin biosynthesis moea protein, domain 3"/>
    <property type="match status" value="1"/>
</dbReference>